<feature type="compositionally biased region" description="Low complexity" evidence="1">
    <location>
        <begin position="19"/>
        <end position="28"/>
    </location>
</feature>
<feature type="compositionally biased region" description="Low complexity" evidence="1">
    <location>
        <begin position="629"/>
        <end position="640"/>
    </location>
</feature>
<dbReference type="AlphaFoldDB" id="A0A0C9VDN0"/>
<accession>A0A0C9VDN0</accession>
<feature type="compositionally biased region" description="Basic and acidic residues" evidence="1">
    <location>
        <begin position="226"/>
        <end position="381"/>
    </location>
</feature>
<evidence type="ECO:0000313" key="2">
    <source>
        <dbReference type="EMBL" id="KIJ45164.1"/>
    </source>
</evidence>
<feature type="compositionally biased region" description="Polar residues" evidence="1">
    <location>
        <begin position="1"/>
        <end position="13"/>
    </location>
</feature>
<dbReference type="Proteomes" id="UP000054279">
    <property type="component" value="Unassembled WGS sequence"/>
</dbReference>
<feature type="compositionally biased region" description="Low complexity" evidence="1">
    <location>
        <begin position="791"/>
        <end position="804"/>
    </location>
</feature>
<reference evidence="2 3" key="1">
    <citation type="submission" date="2014-06" db="EMBL/GenBank/DDBJ databases">
        <title>Evolutionary Origins and Diversification of the Mycorrhizal Mutualists.</title>
        <authorList>
            <consortium name="DOE Joint Genome Institute"/>
            <consortium name="Mycorrhizal Genomics Consortium"/>
            <person name="Kohler A."/>
            <person name="Kuo A."/>
            <person name="Nagy L.G."/>
            <person name="Floudas D."/>
            <person name="Copeland A."/>
            <person name="Barry K.W."/>
            <person name="Cichocki N."/>
            <person name="Veneault-Fourrey C."/>
            <person name="LaButti K."/>
            <person name="Lindquist E.A."/>
            <person name="Lipzen A."/>
            <person name="Lundell T."/>
            <person name="Morin E."/>
            <person name="Murat C."/>
            <person name="Riley R."/>
            <person name="Ohm R."/>
            <person name="Sun H."/>
            <person name="Tunlid A."/>
            <person name="Henrissat B."/>
            <person name="Grigoriev I.V."/>
            <person name="Hibbett D.S."/>
            <person name="Martin F."/>
        </authorList>
    </citation>
    <scope>NUCLEOTIDE SEQUENCE [LARGE SCALE GENOMIC DNA]</scope>
    <source>
        <strain evidence="2 3">SS14</strain>
    </source>
</reference>
<feature type="compositionally biased region" description="Polar residues" evidence="1">
    <location>
        <begin position="131"/>
        <end position="153"/>
    </location>
</feature>
<feature type="compositionally biased region" description="Polar residues" evidence="1">
    <location>
        <begin position="448"/>
        <end position="459"/>
    </location>
</feature>
<feature type="compositionally biased region" description="Polar residues" evidence="1">
    <location>
        <begin position="580"/>
        <end position="591"/>
    </location>
</feature>
<dbReference type="OrthoDB" id="2504266at2759"/>
<feature type="region of interest" description="Disordered" evidence="1">
    <location>
        <begin position="504"/>
        <end position="821"/>
    </location>
</feature>
<feature type="compositionally biased region" description="Polar residues" evidence="1">
    <location>
        <begin position="35"/>
        <end position="55"/>
    </location>
</feature>
<feature type="compositionally biased region" description="Polar residues" evidence="1">
    <location>
        <begin position="611"/>
        <end position="623"/>
    </location>
</feature>
<keyword evidence="3" id="KW-1185">Reference proteome</keyword>
<gene>
    <name evidence="2" type="ORF">M422DRAFT_67309</name>
</gene>
<feature type="region of interest" description="Disordered" evidence="1">
    <location>
        <begin position="439"/>
        <end position="483"/>
    </location>
</feature>
<dbReference type="EMBL" id="KN837113">
    <property type="protein sequence ID" value="KIJ45164.1"/>
    <property type="molecule type" value="Genomic_DNA"/>
</dbReference>
<protein>
    <submittedName>
        <fullName evidence="2">Uncharacterized protein</fullName>
    </submittedName>
</protein>
<feature type="compositionally biased region" description="Low complexity" evidence="1">
    <location>
        <begin position="592"/>
        <end position="609"/>
    </location>
</feature>
<evidence type="ECO:0000256" key="1">
    <source>
        <dbReference type="SAM" id="MobiDB-lite"/>
    </source>
</evidence>
<dbReference type="HOGENOM" id="CLU_286966_0_0_1"/>
<feature type="region of interest" description="Disordered" evidence="1">
    <location>
        <begin position="1"/>
        <end position="61"/>
    </location>
</feature>
<feature type="compositionally biased region" description="Basic and acidic residues" evidence="1">
    <location>
        <begin position="388"/>
        <end position="407"/>
    </location>
</feature>
<evidence type="ECO:0000313" key="3">
    <source>
        <dbReference type="Proteomes" id="UP000054279"/>
    </source>
</evidence>
<feature type="compositionally biased region" description="Basic and acidic residues" evidence="1">
    <location>
        <begin position="164"/>
        <end position="192"/>
    </location>
</feature>
<sequence length="1162" mass="125673">MASVQSPSKQQDIPQEYNPESTPATTTEEAGDAPPNSSSPEQPRNDDGSITSPKKSSYHAKPILVYSRRHILKLSESPLVQRPQGMPALKDWFGEWAEQHNFAQGKKDGTEANGTTGNRRFPRREQEDGNDASSRPSFRSTLSQPSQMGNFKHQSLRGDLTRGGTDRGDKDTDKDGHDRLRSLSDMYDRDRLGLPLTLPPLIRSQQRDSIPGSSISGSTTTAGRLATRETRTAENGRRGENGRKKGGDSVDWRRGAEVPRGGKENRNKSERDGSPEVERPRRDRSASREKWTERGEPREGRREAKTRDTDEKDGEKDRRTRLRDLEGQTERTARPPADERRKGREEGDGRRERGDKAREHPDTKRDRELREGWTTTEERGGRRGTGRRGGEEERDTRRQSEKDKEPAWMDDYVPEAGAPKAGIFGGRVEGIDDEIQAWKKKQGGGGKNTSVVTNGTPATEKTAEPLPRDGVIGGKTAPTTAANEDQAKAAEDFLFGLMNIESSKSLSHTPTPAKTPEPGHLDAKSSARKSPAPILPPSSAPIDPAKVDPAVISLTPLGVSKPDASTAIPPSTGGFDTNRDTLQTVSTSIARSSPGPLSSTSSAFSSLPGQLGSSALNTENTYAKASATPSSSPFNPPQQSRVLALTQSSQAAPGSNGPRAGVIGQPPATLPHRVQSSPHRVPSRGDSITEQATYRIHTAETTPQRSAFSPFDSSSVLSPTARQPGDERNPRMSPQTLMSPGYDAGQTPSPNSSSTYAIGKGSRFAKFWDGKTKEGGPPGFGHQPPPPPQSVSPSIPHQQQQQQRQPEHMPPNGFHGNAPNTDNIQEMLAILQNSQAARLNASSGLHRQHPSHLQALHESQIPHHQPQPQHHFSNPSTLLDNHQYENRPFVPDGMVPGLRPSNRAREGLYANDMIDDSPFTVQPRLQPAPQPHFERQPAQMPQLFNNQGPGAGLGMGMGGGGGGNRMFQQQHQPPFRVEPNAMNMNAHGGMQQRLPPGLANLGGRPPHDPNGFNPNIGGIMGMQGPGGAGHQQPFNQFGGNAGGLGNFVAQQQRGPLPLQMLNNNNVGTLAASGHPDFTVQPHPIVRGPPPRGMHGGFASPGAQVPLQGPLGMRQQQHIPPQMLPPHLQQQQQLPGGLGMHGNPQAQNEHLLSMLMSGLGPRE</sequence>
<feature type="compositionally biased region" description="Polar residues" evidence="1">
    <location>
        <begin position="746"/>
        <end position="756"/>
    </location>
</feature>
<feature type="compositionally biased region" description="Polar residues" evidence="1">
    <location>
        <begin position="699"/>
        <end position="721"/>
    </location>
</feature>
<organism evidence="2 3">
    <name type="scientific">Sphaerobolus stellatus (strain SS14)</name>
    <dbReference type="NCBI Taxonomy" id="990650"/>
    <lineage>
        <taxon>Eukaryota</taxon>
        <taxon>Fungi</taxon>
        <taxon>Dikarya</taxon>
        <taxon>Basidiomycota</taxon>
        <taxon>Agaricomycotina</taxon>
        <taxon>Agaricomycetes</taxon>
        <taxon>Phallomycetidae</taxon>
        <taxon>Geastrales</taxon>
        <taxon>Sphaerobolaceae</taxon>
        <taxon>Sphaerobolus</taxon>
    </lineage>
</organism>
<feature type="compositionally biased region" description="Low complexity" evidence="1">
    <location>
        <begin position="209"/>
        <end position="221"/>
    </location>
</feature>
<name>A0A0C9VDN0_SPHS4</name>
<feature type="region of interest" description="Disordered" evidence="1">
    <location>
        <begin position="100"/>
        <end position="425"/>
    </location>
</feature>
<proteinExistence type="predicted"/>